<evidence type="ECO:0000256" key="3">
    <source>
        <dbReference type="ARBA" id="ARBA00022692"/>
    </source>
</evidence>
<dbReference type="Proteomes" id="UP000198935">
    <property type="component" value="Unassembled WGS sequence"/>
</dbReference>
<dbReference type="GO" id="GO:0005886">
    <property type="term" value="C:plasma membrane"/>
    <property type="evidence" value="ECO:0007669"/>
    <property type="project" value="UniProtKB-SubCell"/>
</dbReference>
<evidence type="ECO:0000313" key="7">
    <source>
        <dbReference type="EMBL" id="SDZ04881.1"/>
    </source>
</evidence>
<keyword evidence="8" id="KW-1185">Reference proteome</keyword>
<keyword evidence="5 6" id="KW-0472">Membrane</keyword>
<dbReference type="PANTHER" id="PTHR30086">
    <property type="entry name" value="ARGININE EXPORTER PROTEIN ARGO"/>
    <property type="match status" value="1"/>
</dbReference>
<evidence type="ECO:0000256" key="4">
    <source>
        <dbReference type="ARBA" id="ARBA00022989"/>
    </source>
</evidence>
<comment type="subcellular location">
    <subcellularLocation>
        <location evidence="1">Cell membrane</location>
        <topology evidence="1">Multi-pass membrane protein</topology>
    </subcellularLocation>
</comment>
<feature type="transmembrane region" description="Helical" evidence="6">
    <location>
        <begin position="40"/>
        <end position="63"/>
    </location>
</feature>
<dbReference type="EMBL" id="FNPI01000005">
    <property type="protein sequence ID" value="SDZ04881.1"/>
    <property type="molecule type" value="Genomic_DNA"/>
</dbReference>
<dbReference type="GO" id="GO:0015171">
    <property type="term" value="F:amino acid transmembrane transporter activity"/>
    <property type="evidence" value="ECO:0007669"/>
    <property type="project" value="TreeGrafter"/>
</dbReference>
<feature type="transmembrane region" description="Helical" evidence="6">
    <location>
        <begin position="149"/>
        <end position="170"/>
    </location>
</feature>
<keyword evidence="4 6" id="KW-1133">Transmembrane helix</keyword>
<name>A0A1H3PVB5_9BACI</name>
<evidence type="ECO:0000256" key="1">
    <source>
        <dbReference type="ARBA" id="ARBA00004651"/>
    </source>
</evidence>
<evidence type="ECO:0000256" key="5">
    <source>
        <dbReference type="ARBA" id="ARBA00023136"/>
    </source>
</evidence>
<dbReference type="OrthoDB" id="9784202at2"/>
<sequence length="207" mass="22412">MDFTSLLSFLGVAVLLTLMPGPDILFVLAQSMSQNRKAGIATALGLCTGLLVHITAAVAGISALIYQSALAFTIVKYAGAAYLLYLAWKAFQEKGVGLSIDKQSALAYRALYKKGIIMNVLNPKVSLFFLALLPQFVNNGAGSAPWQMLLLGIVFLIQAFVIFSLVSWFADKLGHLLMRSSFIKNQMHRIKGVLLALIGLQVAFSKN</sequence>
<keyword evidence="2" id="KW-1003">Cell membrane</keyword>
<feature type="transmembrane region" description="Helical" evidence="6">
    <location>
        <begin position="116"/>
        <end position="137"/>
    </location>
</feature>
<evidence type="ECO:0000256" key="2">
    <source>
        <dbReference type="ARBA" id="ARBA00022475"/>
    </source>
</evidence>
<dbReference type="PANTHER" id="PTHR30086:SF20">
    <property type="entry name" value="ARGININE EXPORTER PROTEIN ARGO-RELATED"/>
    <property type="match status" value="1"/>
</dbReference>
<dbReference type="STRING" id="1503961.SAMN05421736_105221"/>
<reference evidence="8" key="1">
    <citation type="submission" date="2016-10" db="EMBL/GenBank/DDBJ databases">
        <authorList>
            <person name="Varghese N."/>
            <person name="Submissions S."/>
        </authorList>
    </citation>
    <scope>NUCLEOTIDE SEQUENCE [LARGE SCALE GENOMIC DNA]</scope>
    <source>
        <strain evidence="8">SP</strain>
    </source>
</reference>
<proteinExistence type="predicted"/>
<evidence type="ECO:0000313" key="8">
    <source>
        <dbReference type="Proteomes" id="UP000198935"/>
    </source>
</evidence>
<keyword evidence="3 6" id="KW-0812">Transmembrane</keyword>
<gene>
    <name evidence="7" type="ORF">SAMN05421736_105221</name>
</gene>
<dbReference type="PIRSF" id="PIRSF006324">
    <property type="entry name" value="LeuE"/>
    <property type="match status" value="1"/>
</dbReference>
<protein>
    <submittedName>
        <fullName evidence="7">Threonine/homoserine/homoserine lactone efflux protein</fullName>
    </submittedName>
</protein>
<feature type="transmembrane region" description="Helical" evidence="6">
    <location>
        <begin position="69"/>
        <end position="88"/>
    </location>
</feature>
<dbReference type="InterPro" id="IPR001123">
    <property type="entry name" value="LeuE-type"/>
</dbReference>
<dbReference type="Pfam" id="PF01810">
    <property type="entry name" value="LysE"/>
    <property type="match status" value="1"/>
</dbReference>
<dbReference type="AlphaFoldDB" id="A0A1H3PVB5"/>
<feature type="transmembrane region" description="Helical" evidence="6">
    <location>
        <begin position="6"/>
        <end position="28"/>
    </location>
</feature>
<accession>A0A1H3PVB5</accession>
<evidence type="ECO:0000256" key="6">
    <source>
        <dbReference type="SAM" id="Phobius"/>
    </source>
</evidence>
<organism evidence="7 8">
    <name type="scientific">Evansella caseinilytica</name>
    <dbReference type="NCBI Taxonomy" id="1503961"/>
    <lineage>
        <taxon>Bacteria</taxon>
        <taxon>Bacillati</taxon>
        <taxon>Bacillota</taxon>
        <taxon>Bacilli</taxon>
        <taxon>Bacillales</taxon>
        <taxon>Bacillaceae</taxon>
        <taxon>Evansella</taxon>
    </lineage>
</organism>